<comment type="caution">
    <text evidence="2">The sequence shown here is derived from an EMBL/GenBank/DDBJ whole genome shotgun (WGS) entry which is preliminary data.</text>
</comment>
<sequence length="461" mass="50656">GNRWIPAKVHLGELTPPYNLKIIGVLGRDNQYSYVSVDDFLFYEKPCDNITLPGDSIKQCDLEDNNKCGWKDVGPDMEFIYKDGNSGALDHDHTYSTDVGHYFQLSSNQPEAGNGKKGALQLPVFKNMDEGDYCFQLYYARWGGTKIIIQVDVDGEVEELIQVAGGRVNDWEILQVTHSNFVPGQNFTYFIEGVMAIKNDTTSIIAIDDFSLGNGACPEDGSCEFEDSHLCTWQTDPTSEVQWRLTDGRLSEGHGPERDHTSNKTTGGYIVIEDYDLHTGAISRLLSEMIDNDVEGFCFSFFFSMKGDQQAKLKISVQEDLNTTSLLWKLIGAHGPNWSYGQVAIPGSTEGQFSIVIEAIIGDGANGWLALDDLHLDSSGAADCGLKPSVATPSPLPETTTPMALPTTTEHTHANTVKCDFNWDMCGWKMIAGDNDDNFLWSIGGPTGSDTGPNKDHTSGD</sequence>
<organism evidence="2 3">
    <name type="scientific">Meganyctiphanes norvegica</name>
    <name type="common">Northern krill</name>
    <name type="synonym">Thysanopoda norvegica</name>
    <dbReference type="NCBI Taxonomy" id="48144"/>
    <lineage>
        <taxon>Eukaryota</taxon>
        <taxon>Metazoa</taxon>
        <taxon>Ecdysozoa</taxon>
        <taxon>Arthropoda</taxon>
        <taxon>Crustacea</taxon>
        <taxon>Multicrustacea</taxon>
        <taxon>Malacostraca</taxon>
        <taxon>Eumalacostraca</taxon>
        <taxon>Eucarida</taxon>
        <taxon>Euphausiacea</taxon>
        <taxon>Euphausiidae</taxon>
        <taxon>Meganyctiphanes</taxon>
    </lineage>
</organism>
<feature type="domain" description="MAM" evidence="1">
    <location>
        <begin position="417"/>
        <end position="461"/>
    </location>
</feature>
<evidence type="ECO:0000313" key="2">
    <source>
        <dbReference type="EMBL" id="CAL4123026.1"/>
    </source>
</evidence>
<dbReference type="PANTHER" id="PTHR23282:SF101">
    <property type="entry name" value="MAM DOMAIN-CONTAINING PROTEIN"/>
    <property type="match status" value="1"/>
</dbReference>
<dbReference type="GO" id="GO:0016020">
    <property type="term" value="C:membrane"/>
    <property type="evidence" value="ECO:0007669"/>
    <property type="project" value="InterPro"/>
</dbReference>
<protein>
    <recommendedName>
        <fullName evidence="1">MAM domain-containing protein</fullName>
    </recommendedName>
</protein>
<evidence type="ECO:0000259" key="1">
    <source>
        <dbReference type="PROSITE" id="PS50060"/>
    </source>
</evidence>
<feature type="non-terminal residue" evidence="2">
    <location>
        <position position="461"/>
    </location>
</feature>
<dbReference type="InterPro" id="IPR013320">
    <property type="entry name" value="ConA-like_dom_sf"/>
</dbReference>
<dbReference type="SUPFAM" id="SSF49899">
    <property type="entry name" value="Concanavalin A-like lectins/glucanases"/>
    <property type="match status" value="2"/>
</dbReference>
<keyword evidence="3" id="KW-1185">Reference proteome</keyword>
<name>A0AAV2RF52_MEGNR</name>
<reference evidence="2 3" key="1">
    <citation type="submission" date="2024-05" db="EMBL/GenBank/DDBJ databases">
        <authorList>
            <person name="Wallberg A."/>
        </authorList>
    </citation>
    <scope>NUCLEOTIDE SEQUENCE [LARGE SCALE GENOMIC DNA]</scope>
</reference>
<dbReference type="SMART" id="SM00137">
    <property type="entry name" value="MAM"/>
    <property type="match status" value="1"/>
</dbReference>
<dbReference type="EMBL" id="CAXKWB010021175">
    <property type="protein sequence ID" value="CAL4123026.1"/>
    <property type="molecule type" value="Genomic_DNA"/>
</dbReference>
<feature type="domain" description="MAM" evidence="1">
    <location>
        <begin position="221"/>
        <end position="386"/>
    </location>
</feature>
<dbReference type="InterPro" id="IPR051560">
    <property type="entry name" value="MAM_domain-containing"/>
</dbReference>
<dbReference type="PANTHER" id="PTHR23282">
    <property type="entry name" value="APICAL ENDOSOMAL GLYCOPROTEIN PRECURSOR"/>
    <property type="match status" value="1"/>
</dbReference>
<evidence type="ECO:0000313" key="3">
    <source>
        <dbReference type="Proteomes" id="UP001497623"/>
    </source>
</evidence>
<feature type="domain" description="MAM" evidence="1">
    <location>
        <begin position="1"/>
        <end position="49"/>
    </location>
</feature>
<dbReference type="PROSITE" id="PS50060">
    <property type="entry name" value="MAM_2"/>
    <property type="match status" value="4"/>
</dbReference>
<dbReference type="Proteomes" id="UP001497623">
    <property type="component" value="Unassembled WGS sequence"/>
</dbReference>
<dbReference type="Pfam" id="PF00629">
    <property type="entry name" value="MAM"/>
    <property type="match status" value="2"/>
</dbReference>
<dbReference type="InterPro" id="IPR000998">
    <property type="entry name" value="MAM_dom"/>
</dbReference>
<accession>A0AAV2RF52</accession>
<dbReference type="CDD" id="cd06263">
    <property type="entry name" value="MAM"/>
    <property type="match status" value="1"/>
</dbReference>
<gene>
    <name evidence="2" type="ORF">MNOR_LOCUS23723</name>
</gene>
<dbReference type="Gene3D" id="2.60.120.200">
    <property type="match status" value="3"/>
</dbReference>
<dbReference type="AlphaFoldDB" id="A0AAV2RF52"/>
<feature type="non-terminal residue" evidence="2">
    <location>
        <position position="1"/>
    </location>
</feature>
<proteinExistence type="predicted"/>
<feature type="domain" description="MAM" evidence="1">
    <location>
        <begin position="58"/>
        <end position="219"/>
    </location>
</feature>